<comment type="caution">
    <text evidence="2">The sequence shown here is derived from an EMBL/GenBank/DDBJ whole genome shotgun (WGS) entry which is preliminary data.</text>
</comment>
<dbReference type="RefSeq" id="WP_319077107.1">
    <property type="nucleotide sequence ID" value="NZ_JAWWMZ010000025.1"/>
</dbReference>
<sequence length="252" mass="27675">MAQRPAGKSEFPKQPLTKKPAAAEPVAGAAFPASRVAANLPADWERIELDYRAGIKTLRQIADENGITHGAINKRAKRDGWERDLGVKIQAKADALVSKDAVSSQVSMDTKVRERAVIDANAQAVADIRLAHRRDIHRARRVTNSLMDELERMVGAENVALLEELGELMRQPDDNGQDKLNDLYMKVISLPERGKSMKTLAESLRILVDMERQAFGMDPKTGPGQGPNGDGAPPRVTVEFVKPPVRQEDGDD</sequence>
<dbReference type="AlphaFoldDB" id="A0AAJ2R4I9"/>
<evidence type="ECO:0000313" key="2">
    <source>
        <dbReference type="EMBL" id="MDX4958100.1"/>
    </source>
</evidence>
<feature type="region of interest" description="Disordered" evidence="1">
    <location>
        <begin position="1"/>
        <end position="28"/>
    </location>
</feature>
<name>A0AAJ2R4I9_DELAC</name>
<organism evidence="2 3">
    <name type="scientific">Delftia acidovorans</name>
    <name type="common">Pseudomonas acidovorans</name>
    <name type="synonym">Comamonas acidovorans</name>
    <dbReference type="NCBI Taxonomy" id="80866"/>
    <lineage>
        <taxon>Bacteria</taxon>
        <taxon>Pseudomonadati</taxon>
        <taxon>Pseudomonadota</taxon>
        <taxon>Betaproteobacteria</taxon>
        <taxon>Burkholderiales</taxon>
        <taxon>Comamonadaceae</taxon>
        <taxon>Delftia</taxon>
    </lineage>
</organism>
<evidence type="ECO:0000313" key="3">
    <source>
        <dbReference type="Proteomes" id="UP001287445"/>
    </source>
</evidence>
<protein>
    <recommendedName>
        <fullName evidence="4">Terminase small subunit</fullName>
    </recommendedName>
</protein>
<evidence type="ECO:0008006" key="4">
    <source>
        <dbReference type="Google" id="ProtNLM"/>
    </source>
</evidence>
<accession>A0AAJ2R4I9</accession>
<dbReference type="Proteomes" id="UP001287445">
    <property type="component" value="Unassembled WGS sequence"/>
</dbReference>
<proteinExistence type="predicted"/>
<dbReference type="EMBL" id="JAWWMZ010000025">
    <property type="protein sequence ID" value="MDX4958100.1"/>
    <property type="molecule type" value="Genomic_DNA"/>
</dbReference>
<reference evidence="2" key="1">
    <citation type="submission" date="2023-11" db="EMBL/GenBank/DDBJ databases">
        <title>Identification and selenium tolerance of Delftia acidovorans R3-25.</title>
        <authorList>
            <person name="Zhang S."/>
            <person name="Liu Y."/>
            <person name="Guo Y."/>
        </authorList>
    </citation>
    <scope>NUCLEOTIDE SEQUENCE</scope>
    <source>
        <strain evidence="2">R3-25</strain>
    </source>
</reference>
<gene>
    <name evidence="2" type="ORF">SGN30_32160</name>
</gene>
<evidence type="ECO:0000256" key="1">
    <source>
        <dbReference type="SAM" id="MobiDB-lite"/>
    </source>
</evidence>
<feature type="region of interest" description="Disordered" evidence="1">
    <location>
        <begin position="215"/>
        <end position="252"/>
    </location>
</feature>